<dbReference type="GO" id="GO:0005634">
    <property type="term" value="C:nucleus"/>
    <property type="evidence" value="ECO:0007669"/>
    <property type="project" value="InterPro"/>
</dbReference>
<dbReference type="PANTHER" id="PTHR24408:SF25">
    <property type="entry name" value="ZINC FINGER Y-CHROMOSOMAL PROTEIN"/>
    <property type="match status" value="1"/>
</dbReference>
<protein>
    <submittedName>
        <fullName evidence="10">Uncharacterized protein</fullName>
    </submittedName>
</protein>
<reference evidence="10" key="1">
    <citation type="submission" date="2024-04" db="UniProtKB">
        <authorList>
            <consortium name="EnsemblMetazoa"/>
        </authorList>
    </citation>
    <scope>IDENTIFICATION</scope>
    <source>
        <strain evidence="10">EBRO</strain>
    </source>
</reference>
<dbReference type="Pfam" id="PF00096">
    <property type="entry name" value="zf-C2H2"/>
    <property type="match status" value="4"/>
</dbReference>
<feature type="domain" description="C2H2-type" evidence="8">
    <location>
        <begin position="419"/>
        <end position="446"/>
    </location>
</feature>
<dbReference type="FunFam" id="3.30.160.60:FF:000100">
    <property type="entry name" value="Zinc finger 45-like"/>
    <property type="match status" value="1"/>
</dbReference>
<dbReference type="AlphaFoldDB" id="A0AAG5DTF8"/>
<evidence type="ECO:0000313" key="10">
    <source>
        <dbReference type="EnsemblMetazoa" id="ENSAATROPP014416"/>
    </source>
</evidence>
<dbReference type="Pfam" id="PF07776">
    <property type="entry name" value="zf-AD"/>
    <property type="match status" value="1"/>
</dbReference>
<dbReference type="EnsemblMetazoa" id="ENSAATROPT016402">
    <property type="protein sequence ID" value="ENSAATROPP014416"/>
    <property type="gene ID" value="ENSAATROPG013420"/>
</dbReference>
<feature type="region of interest" description="Disordered" evidence="7">
    <location>
        <begin position="115"/>
        <end position="135"/>
    </location>
</feature>
<accession>A0AAG5DTF8</accession>
<evidence type="ECO:0000256" key="2">
    <source>
        <dbReference type="ARBA" id="ARBA00022737"/>
    </source>
</evidence>
<evidence type="ECO:0000313" key="11">
    <source>
        <dbReference type="Proteomes" id="UP000075880"/>
    </source>
</evidence>
<dbReference type="SUPFAM" id="SSF57667">
    <property type="entry name" value="beta-beta-alpha zinc fingers"/>
    <property type="match status" value="4"/>
</dbReference>
<evidence type="ECO:0000256" key="6">
    <source>
        <dbReference type="PROSITE-ProRule" id="PRU01263"/>
    </source>
</evidence>
<dbReference type="PANTHER" id="PTHR24408">
    <property type="entry name" value="ZINC FINGER PROTEIN"/>
    <property type="match status" value="1"/>
</dbReference>
<feature type="domain" description="C2H2-type" evidence="8">
    <location>
        <begin position="391"/>
        <end position="418"/>
    </location>
</feature>
<dbReference type="Proteomes" id="UP000075880">
    <property type="component" value="Unassembled WGS sequence"/>
</dbReference>
<dbReference type="InterPro" id="IPR012934">
    <property type="entry name" value="Znf_AD"/>
</dbReference>
<evidence type="ECO:0000256" key="3">
    <source>
        <dbReference type="ARBA" id="ARBA00022771"/>
    </source>
</evidence>
<feature type="binding site" evidence="6">
    <location>
        <position position="53"/>
    </location>
    <ligand>
        <name>Zn(2+)</name>
        <dbReference type="ChEBI" id="CHEBI:29105"/>
    </ligand>
</feature>
<dbReference type="Pfam" id="PF13912">
    <property type="entry name" value="zf-C2H2_6"/>
    <property type="match status" value="1"/>
</dbReference>
<feature type="binding site" evidence="6">
    <location>
        <position position="4"/>
    </location>
    <ligand>
        <name>Zn(2+)</name>
        <dbReference type="ChEBI" id="CHEBI:29105"/>
    </ligand>
</feature>
<feature type="domain" description="ZAD" evidence="9">
    <location>
        <begin position="2"/>
        <end position="77"/>
    </location>
</feature>
<keyword evidence="3 5" id="KW-0863">Zinc-finger</keyword>
<evidence type="ECO:0000256" key="1">
    <source>
        <dbReference type="ARBA" id="ARBA00022723"/>
    </source>
</evidence>
<evidence type="ECO:0000259" key="8">
    <source>
        <dbReference type="PROSITE" id="PS50157"/>
    </source>
</evidence>
<name>A0AAG5DTF8_ANOAO</name>
<dbReference type="GO" id="GO:0000981">
    <property type="term" value="F:DNA-binding transcription factor activity, RNA polymerase II-specific"/>
    <property type="evidence" value="ECO:0007669"/>
    <property type="project" value="TreeGrafter"/>
</dbReference>
<evidence type="ECO:0000256" key="5">
    <source>
        <dbReference type="PROSITE-ProRule" id="PRU00042"/>
    </source>
</evidence>
<dbReference type="Gene3D" id="3.30.160.60">
    <property type="entry name" value="Classic Zinc Finger"/>
    <property type="match status" value="7"/>
</dbReference>
<keyword evidence="11" id="KW-1185">Reference proteome</keyword>
<feature type="domain" description="C2H2-type" evidence="8">
    <location>
        <begin position="447"/>
        <end position="474"/>
    </location>
</feature>
<sequence length="509" mass="58301">MIACRACSLETSDFTSIYSKKFGNTLAEMLQTLVPVRIPDPADRVLMVLCAECVDKTIDAYQFVQLVLRAESQWASMQPVCDLNAELCENTLETPALDIETDGTSNGVEELVKDDEDSDTMGKIVNRTSPEPDTALSTPGARLKHVKYFPLLADGDCSFRCCGRKCLLTFSSREELEKHGAANHGVHQRALSWKDSFQYECTVCFTRFEHRKNLITHLRRLVRDYQCPVCMACFDRPRLKLAHVNQQHPDYLHKVARKSYRLEAQPTKICCGCGERFDTLETLLAHGANEHTPVQEDDHRDSEAEYKFQCKICYKRFRNRANLQHHHRSKYLEKRFACGQCGDTFAYRSLLEGHQQTHTTERNYVCETCGATFKTKVGLVAHDATHREKTFQCTECDYRAVKESRLKSHMLRHGNKMPFLCQQCPKQFRTKSNLASHMRSHAGVKSFECRHCDRSYVYVSDRAKHERTHSGDLPHGCSDCGKKYSRPCLLKAHVKICKPAKNSKEACDY</sequence>
<keyword evidence="2" id="KW-0677">Repeat</keyword>
<dbReference type="GO" id="GO:0008270">
    <property type="term" value="F:zinc ion binding"/>
    <property type="evidence" value="ECO:0007669"/>
    <property type="project" value="UniProtKB-UniRule"/>
</dbReference>
<keyword evidence="4 6" id="KW-0862">Zinc</keyword>
<dbReference type="FunFam" id="3.30.160.60:FF:000534">
    <property type="entry name" value="zinc finger protein 674"/>
    <property type="match status" value="1"/>
</dbReference>
<feature type="domain" description="C2H2-type" evidence="8">
    <location>
        <begin position="308"/>
        <end position="335"/>
    </location>
</feature>
<feature type="domain" description="C2H2-type" evidence="8">
    <location>
        <begin position="364"/>
        <end position="391"/>
    </location>
</feature>
<feature type="compositionally biased region" description="Polar residues" evidence="7">
    <location>
        <begin position="126"/>
        <end position="135"/>
    </location>
</feature>
<evidence type="ECO:0000259" key="9">
    <source>
        <dbReference type="PROSITE" id="PS51915"/>
    </source>
</evidence>
<dbReference type="SMART" id="SM00355">
    <property type="entry name" value="ZnF_C2H2"/>
    <property type="match status" value="11"/>
</dbReference>
<feature type="domain" description="C2H2-type" evidence="8">
    <location>
        <begin position="336"/>
        <end position="363"/>
    </location>
</feature>
<dbReference type="InterPro" id="IPR013087">
    <property type="entry name" value="Znf_C2H2_type"/>
</dbReference>
<proteinExistence type="predicted"/>
<organism evidence="10 11">
    <name type="scientific">Anopheles atroparvus</name>
    <name type="common">European mosquito</name>
    <dbReference type="NCBI Taxonomy" id="41427"/>
    <lineage>
        <taxon>Eukaryota</taxon>
        <taxon>Metazoa</taxon>
        <taxon>Ecdysozoa</taxon>
        <taxon>Arthropoda</taxon>
        <taxon>Hexapoda</taxon>
        <taxon>Insecta</taxon>
        <taxon>Pterygota</taxon>
        <taxon>Neoptera</taxon>
        <taxon>Endopterygota</taxon>
        <taxon>Diptera</taxon>
        <taxon>Nematocera</taxon>
        <taxon>Culicoidea</taxon>
        <taxon>Culicidae</taxon>
        <taxon>Anophelinae</taxon>
        <taxon>Anopheles</taxon>
    </lineage>
</organism>
<dbReference type="SMART" id="SM00868">
    <property type="entry name" value="zf-AD"/>
    <property type="match status" value="1"/>
</dbReference>
<dbReference type="PROSITE" id="PS50157">
    <property type="entry name" value="ZINC_FINGER_C2H2_2"/>
    <property type="match status" value="7"/>
</dbReference>
<evidence type="ECO:0000256" key="7">
    <source>
        <dbReference type="SAM" id="MobiDB-lite"/>
    </source>
</evidence>
<feature type="domain" description="C2H2-type" evidence="8">
    <location>
        <begin position="199"/>
        <end position="228"/>
    </location>
</feature>
<feature type="binding site" evidence="6">
    <location>
        <position position="7"/>
    </location>
    <ligand>
        <name>Zn(2+)</name>
        <dbReference type="ChEBI" id="CHEBI:29105"/>
    </ligand>
</feature>
<dbReference type="PROSITE" id="PS00028">
    <property type="entry name" value="ZINC_FINGER_C2H2_1"/>
    <property type="match status" value="6"/>
</dbReference>
<keyword evidence="1 6" id="KW-0479">Metal-binding</keyword>
<evidence type="ECO:0000256" key="4">
    <source>
        <dbReference type="ARBA" id="ARBA00022833"/>
    </source>
</evidence>
<feature type="binding site" evidence="6">
    <location>
        <position position="50"/>
    </location>
    <ligand>
        <name>Zn(2+)</name>
        <dbReference type="ChEBI" id="CHEBI:29105"/>
    </ligand>
</feature>
<dbReference type="PROSITE" id="PS51915">
    <property type="entry name" value="ZAD"/>
    <property type="match status" value="1"/>
</dbReference>
<dbReference type="InterPro" id="IPR036236">
    <property type="entry name" value="Znf_C2H2_sf"/>
</dbReference>
<dbReference type="SUPFAM" id="SSF57716">
    <property type="entry name" value="Glucocorticoid receptor-like (DNA-binding domain)"/>
    <property type="match status" value="1"/>
</dbReference>
<dbReference type="GO" id="GO:0043565">
    <property type="term" value="F:sequence-specific DNA binding"/>
    <property type="evidence" value="ECO:0007669"/>
    <property type="project" value="TreeGrafter"/>
</dbReference>